<dbReference type="Pfam" id="PF00078">
    <property type="entry name" value="RVT_1"/>
    <property type="match status" value="1"/>
</dbReference>
<dbReference type="GO" id="GO:0003964">
    <property type="term" value="F:RNA-directed DNA polymerase activity"/>
    <property type="evidence" value="ECO:0007669"/>
    <property type="project" value="UniProtKB-KW"/>
</dbReference>
<dbReference type="Proteomes" id="UP000552045">
    <property type="component" value="Unassembled WGS sequence"/>
</dbReference>
<name>A0A7Y9ETB1_9MICO</name>
<dbReference type="PANTHER" id="PTHR34047">
    <property type="entry name" value="NUCLEAR INTRON MATURASE 1, MITOCHONDRIAL-RELATED"/>
    <property type="match status" value="1"/>
</dbReference>
<comment type="caution">
    <text evidence="11">The sequence shown here is derived from an EMBL/GenBank/DDBJ whole genome shotgun (WGS) entry which is preliminary data.</text>
</comment>
<evidence type="ECO:0000256" key="7">
    <source>
        <dbReference type="ARBA" id="ARBA00023118"/>
    </source>
</evidence>
<evidence type="ECO:0000256" key="1">
    <source>
        <dbReference type="ARBA" id="ARBA00012493"/>
    </source>
</evidence>
<keyword evidence="5" id="KW-0460">Magnesium</keyword>
<evidence type="ECO:0000256" key="3">
    <source>
        <dbReference type="ARBA" id="ARBA00022695"/>
    </source>
</evidence>
<dbReference type="SUPFAM" id="SSF56672">
    <property type="entry name" value="DNA/RNA polymerases"/>
    <property type="match status" value="1"/>
</dbReference>
<evidence type="ECO:0000256" key="6">
    <source>
        <dbReference type="ARBA" id="ARBA00022918"/>
    </source>
</evidence>
<dbReference type="EMBL" id="JACCBH010000001">
    <property type="protein sequence ID" value="NYD53579.1"/>
    <property type="molecule type" value="Genomic_DNA"/>
</dbReference>
<evidence type="ECO:0000256" key="9">
    <source>
        <dbReference type="ARBA" id="ARBA00048173"/>
    </source>
</evidence>
<dbReference type="InterPro" id="IPR000123">
    <property type="entry name" value="Reverse_transcriptase_msDNA"/>
</dbReference>
<keyword evidence="4" id="KW-0479">Metal-binding</keyword>
<organism evidence="11 12">
    <name type="scientific">Microbacterium pseudoresistens</name>
    <dbReference type="NCBI Taxonomy" id="640634"/>
    <lineage>
        <taxon>Bacteria</taxon>
        <taxon>Bacillati</taxon>
        <taxon>Actinomycetota</taxon>
        <taxon>Actinomycetes</taxon>
        <taxon>Micrococcales</taxon>
        <taxon>Microbacteriaceae</taxon>
        <taxon>Microbacterium</taxon>
    </lineage>
</organism>
<dbReference type="InterPro" id="IPR051083">
    <property type="entry name" value="GrpII_Intron_Splice-Mob/Def"/>
</dbReference>
<evidence type="ECO:0000259" key="10">
    <source>
        <dbReference type="Pfam" id="PF00078"/>
    </source>
</evidence>
<accession>A0A7Y9ETB1</accession>
<dbReference type="GO" id="GO:0051607">
    <property type="term" value="P:defense response to virus"/>
    <property type="evidence" value="ECO:0007669"/>
    <property type="project" value="UniProtKB-KW"/>
</dbReference>
<proteinExistence type="inferred from homology"/>
<dbReference type="PANTHER" id="PTHR34047:SF7">
    <property type="entry name" value="RNA-DIRECTED DNA POLYMERASE"/>
    <property type="match status" value="1"/>
</dbReference>
<dbReference type="InterPro" id="IPR000477">
    <property type="entry name" value="RT_dom"/>
</dbReference>
<dbReference type="RefSeq" id="WP_179431237.1">
    <property type="nucleotide sequence ID" value="NZ_BAABLC010000005.1"/>
</dbReference>
<dbReference type="GO" id="GO:0046872">
    <property type="term" value="F:metal ion binding"/>
    <property type="evidence" value="ECO:0007669"/>
    <property type="project" value="UniProtKB-KW"/>
</dbReference>
<dbReference type="GO" id="GO:0003723">
    <property type="term" value="F:RNA binding"/>
    <property type="evidence" value="ECO:0007669"/>
    <property type="project" value="InterPro"/>
</dbReference>
<evidence type="ECO:0000256" key="8">
    <source>
        <dbReference type="ARBA" id="ARBA00034120"/>
    </source>
</evidence>
<reference evidence="11 12" key="1">
    <citation type="submission" date="2020-07" db="EMBL/GenBank/DDBJ databases">
        <title>Sequencing the genomes of 1000 actinobacteria strains.</title>
        <authorList>
            <person name="Klenk H.-P."/>
        </authorList>
    </citation>
    <scope>NUCLEOTIDE SEQUENCE [LARGE SCALE GENOMIC DNA]</scope>
    <source>
        <strain evidence="11 12">DSM 22185</strain>
    </source>
</reference>
<sequence>MGIGVEVVTLRSKGKARVIACPTDEAVRNVHRRILSLLTPVQMDLPDMVTGYVRGRSSVTNAIVHAGAAHLQKFDLRDFFPHIGVDAVDEGLHAAGFQEEVARLLSRLTTCRGYLPAGFSTSPAIANLACQSMDAELAALAEQEMLNLTRYADDIAFSGMEPFDVLDEVRQIAIAHGHALNDEKTRTLKRGQPMYVTGLSVSEQERPRLPRPFKRGLRQELYYVQTRGLAEHASWRGAKAEAVRYRLGGQLAYASAVEPGWVEALTTAFPTAFQEVARRRSSQSDAKRGERLAQLAARVIARNDAAAELYEPSATIS</sequence>
<keyword evidence="7" id="KW-0051">Antiviral defense</keyword>
<dbReference type="PRINTS" id="PR00866">
    <property type="entry name" value="RNADNAPOLMS"/>
</dbReference>
<evidence type="ECO:0000256" key="4">
    <source>
        <dbReference type="ARBA" id="ARBA00022723"/>
    </source>
</evidence>
<keyword evidence="3" id="KW-0548">Nucleotidyltransferase</keyword>
<dbReference type="InterPro" id="IPR043502">
    <property type="entry name" value="DNA/RNA_pol_sf"/>
</dbReference>
<dbReference type="CDD" id="cd03487">
    <property type="entry name" value="RT_Bac_retron_II"/>
    <property type="match status" value="1"/>
</dbReference>
<evidence type="ECO:0000313" key="11">
    <source>
        <dbReference type="EMBL" id="NYD53579.1"/>
    </source>
</evidence>
<gene>
    <name evidence="11" type="ORF">BKA02_000634</name>
</gene>
<keyword evidence="6" id="KW-0695">RNA-directed DNA polymerase</keyword>
<protein>
    <recommendedName>
        <fullName evidence="1">RNA-directed DNA polymerase</fullName>
        <ecNumber evidence="1">2.7.7.49</ecNumber>
    </recommendedName>
</protein>
<dbReference type="EC" id="2.7.7.49" evidence="1"/>
<feature type="domain" description="Reverse transcriptase" evidence="10">
    <location>
        <begin position="13"/>
        <end position="189"/>
    </location>
</feature>
<evidence type="ECO:0000313" key="12">
    <source>
        <dbReference type="Proteomes" id="UP000552045"/>
    </source>
</evidence>
<evidence type="ECO:0000256" key="5">
    <source>
        <dbReference type="ARBA" id="ARBA00022842"/>
    </source>
</evidence>
<keyword evidence="2" id="KW-0808">Transferase</keyword>
<comment type="catalytic activity">
    <reaction evidence="9">
        <text>DNA(n) + a 2'-deoxyribonucleoside 5'-triphosphate = DNA(n+1) + diphosphate</text>
        <dbReference type="Rhea" id="RHEA:22508"/>
        <dbReference type="Rhea" id="RHEA-COMP:17339"/>
        <dbReference type="Rhea" id="RHEA-COMP:17340"/>
        <dbReference type="ChEBI" id="CHEBI:33019"/>
        <dbReference type="ChEBI" id="CHEBI:61560"/>
        <dbReference type="ChEBI" id="CHEBI:173112"/>
        <dbReference type="EC" id="2.7.7.49"/>
    </reaction>
</comment>
<dbReference type="AlphaFoldDB" id="A0A7Y9ETB1"/>
<evidence type="ECO:0000256" key="2">
    <source>
        <dbReference type="ARBA" id="ARBA00022679"/>
    </source>
</evidence>
<comment type="similarity">
    <text evidence="8">Belongs to the bacterial reverse transcriptase family.</text>
</comment>
<keyword evidence="12" id="KW-1185">Reference proteome</keyword>